<accession>X1FG52</accession>
<feature type="non-terminal residue" evidence="1">
    <location>
        <position position="1"/>
    </location>
</feature>
<name>X1FG52_9ZZZZ</name>
<dbReference type="EMBL" id="BARU01000175">
    <property type="protein sequence ID" value="GAH28389.1"/>
    <property type="molecule type" value="Genomic_DNA"/>
</dbReference>
<evidence type="ECO:0000313" key="1">
    <source>
        <dbReference type="EMBL" id="GAH28389.1"/>
    </source>
</evidence>
<comment type="caution">
    <text evidence="1">The sequence shown here is derived from an EMBL/GenBank/DDBJ whole genome shotgun (WGS) entry which is preliminary data.</text>
</comment>
<sequence length="70" mass="8133">ERNSYVYKVNVERVFLTDSVLQLGIGVDVSMGMILVIYPEGEELLMRQISFEEIHKNSNQIFGERINKKD</sequence>
<reference evidence="1" key="1">
    <citation type="journal article" date="2014" name="Front. Microbiol.">
        <title>High frequency of phylogenetically diverse reductive dehalogenase-homologous genes in deep subseafloor sedimentary metagenomes.</title>
        <authorList>
            <person name="Kawai M."/>
            <person name="Futagami T."/>
            <person name="Toyoda A."/>
            <person name="Takaki Y."/>
            <person name="Nishi S."/>
            <person name="Hori S."/>
            <person name="Arai W."/>
            <person name="Tsubouchi T."/>
            <person name="Morono Y."/>
            <person name="Uchiyama I."/>
            <person name="Ito T."/>
            <person name="Fujiyama A."/>
            <person name="Inagaki F."/>
            <person name="Takami H."/>
        </authorList>
    </citation>
    <scope>NUCLEOTIDE SEQUENCE</scope>
    <source>
        <strain evidence="1">Expedition CK06-06</strain>
    </source>
</reference>
<organism evidence="1">
    <name type="scientific">marine sediment metagenome</name>
    <dbReference type="NCBI Taxonomy" id="412755"/>
    <lineage>
        <taxon>unclassified sequences</taxon>
        <taxon>metagenomes</taxon>
        <taxon>ecological metagenomes</taxon>
    </lineage>
</organism>
<protein>
    <submittedName>
        <fullName evidence="1">Uncharacterized protein</fullName>
    </submittedName>
</protein>
<proteinExistence type="predicted"/>
<gene>
    <name evidence="1" type="ORF">S03H2_00748</name>
</gene>
<dbReference type="AlphaFoldDB" id="X1FG52"/>